<evidence type="ECO:0000313" key="3">
    <source>
        <dbReference type="EMBL" id="AMP98578.1"/>
    </source>
</evidence>
<feature type="region of interest" description="Disordered" evidence="1">
    <location>
        <begin position="117"/>
        <end position="136"/>
    </location>
</feature>
<evidence type="ECO:0000256" key="2">
    <source>
        <dbReference type="SAM" id="SignalP"/>
    </source>
</evidence>
<evidence type="ECO:0000313" key="4">
    <source>
        <dbReference type="Proteomes" id="UP000071561"/>
    </source>
</evidence>
<feature type="signal peptide" evidence="2">
    <location>
        <begin position="1"/>
        <end position="20"/>
    </location>
</feature>
<keyword evidence="2" id="KW-0732">Signal</keyword>
<keyword evidence="4" id="KW-1185">Reference proteome</keyword>
<dbReference type="OrthoDB" id="766226at2"/>
<proteinExistence type="predicted"/>
<name>A0A127VC48_9SPHI</name>
<gene>
    <name evidence="3" type="ORF">AY601_1663</name>
</gene>
<protein>
    <recommendedName>
        <fullName evidence="5">DUF4890 domain-containing protein</fullName>
    </recommendedName>
</protein>
<evidence type="ECO:0000256" key="1">
    <source>
        <dbReference type="SAM" id="MobiDB-lite"/>
    </source>
</evidence>
<dbReference type="Proteomes" id="UP000071561">
    <property type="component" value="Chromosome"/>
</dbReference>
<dbReference type="AlphaFoldDB" id="A0A127VC48"/>
<dbReference type="KEGG" id="pcm:AY601_1663"/>
<sequence length="151" mass="17083" precursor="true">MKTYILTLGLVMGMIFCAKAQKAPPTPSEMTTKSIEAMDKKIKMNPTQKNIIYNYMLDLFKAQANLTKKQQTGMYNEDDISKFYRMQNETTKNVRNILKGEQQTQYDQYLEEVLRGGHKKKKKGKHEEEEVVTGIDGLKLPAGTATAAGTP</sequence>
<organism evidence="3 4">
    <name type="scientific">Pedobacter cryoconitis</name>
    <dbReference type="NCBI Taxonomy" id="188932"/>
    <lineage>
        <taxon>Bacteria</taxon>
        <taxon>Pseudomonadati</taxon>
        <taxon>Bacteroidota</taxon>
        <taxon>Sphingobacteriia</taxon>
        <taxon>Sphingobacteriales</taxon>
        <taxon>Sphingobacteriaceae</taxon>
        <taxon>Pedobacter</taxon>
    </lineage>
</organism>
<dbReference type="EMBL" id="CP014504">
    <property type="protein sequence ID" value="AMP98578.1"/>
    <property type="molecule type" value="Genomic_DNA"/>
</dbReference>
<reference evidence="3 4" key="1">
    <citation type="submission" date="2016-03" db="EMBL/GenBank/DDBJ databases">
        <title>Complete genome sequence of Pedobacter cryoconitis PAMC 27485.</title>
        <authorList>
            <person name="Lee J."/>
            <person name="Kim O.-S."/>
        </authorList>
    </citation>
    <scope>NUCLEOTIDE SEQUENCE [LARGE SCALE GENOMIC DNA]</scope>
    <source>
        <strain evidence="3 4">PAMC 27485</strain>
    </source>
</reference>
<accession>A0A127VC48</accession>
<dbReference type="PATRIC" id="fig|188932.3.peg.1730"/>
<evidence type="ECO:0008006" key="5">
    <source>
        <dbReference type="Google" id="ProtNLM"/>
    </source>
</evidence>
<dbReference type="RefSeq" id="WP_068399048.1">
    <property type="nucleotide sequence ID" value="NZ_CP014504.1"/>
</dbReference>
<feature type="chain" id="PRO_5007280383" description="DUF4890 domain-containing protein" evidence="2">
    <location>
        <begin position="21"/>
        <end position="151"/>
    </location>
</feature>